<dbReference type="GO" id="GO:0048284">
    <property type="term" value="P:organelle fusion"/>
    <property type="evidence" value="ECO:0007669"/>
    <property type="project" value="TreeGrafter"/>
</dbReference>
<evidence type="ECO:0000256" key="2">
    <source>
        <dbReference type="ARBA" id="ARBA00022723"/>
    </source>
</evidence>
<feature type="coiled-coil region" evidence="5">
    <location>
        <begin position="379"/>
        <end position="406"/>
    </location>
</feature>
<dbReference type="Pfam" id="PF05131">
    <property type="entry name" value="Pep3_Vps18"/>
    <property type="match status" value="1"/>
</dbReference>
<protein>
    <recommendedName>
        <fullName evidence="6">Pep3/Vps18 beta-propeller domain-containing protein</fullName>
    </recommendedName>
</protein>
<keyword evidence="2" id="KW-0479">Metal-binding</keyword>
<keyword evidence="5" id="KW-0175">Coiled coil</keyword>
<dbReference type="GO" id="GO:0031902">
    <property type="term" value="C:late endosome membrane"/>
    <property type="evidence" value="ECO:0007669"/>
    <property type="project" value="UniProtKB-SubCell"/>
</dbReference>
<evidence type="ECO:0000259" key="6">
    <source>
        <dbReference type="Pfam" id="PF05131"/>
    </source>
</evidence>
<sequence length="480" mass="55320">MANLFDQYEQAATRSSYATPHQHLPEPVSTGFINASLEDDIPIFNRHRVNYNPKEPITHLKAANNFLVMAFTSNILNRRDMENPNVIDEVELPKSVDDRIYNIYLDPTGSILETEINSTEESKFFQASLEQYVKQLFDVGKDKPVAVTGIEFERIPTPSANEYKYFIIVTTPGRFYQFLGNIPVNAEAPIFQHVFGSYIDEPERCLELPGNFGYSELRFYHDKYKGLPKSFAWMTGPGIYFGMIDVTGQAGHESVTIDTKLIPYPRDEHQKGVNPVGLVITEFHVLILFPDSKDLVDSSDNPAHLDKVLTKQAEYLFSVGKYIESAETYAQTQASFEEVTLKFIKLDNKEALKTFLLRKLICLRPQDKTQLTMLISWLVEIYLNQLGQLKEEGEEMSKKYEDYERVITHHLQHENHNNALEVLSKHNDVSLFYKFSPVFMQNIPKQTVDAWIAKKDKLEPKKLIPALVQYDHERYRTQVS</sequence>
<evidence type="ECO:0000256" key="5">
    <source>
        <dbReference type="SAM" id="Coils"/>
    </source>
</evidence>
<keyword evidence="8" id="KW-1185">Reference proteome</keyword>
<dbReference type="GO" id="GO:0007040">
    <property type="term" value="P:lysosome organization"/>
    <property type="evidence" value="ECO:0007669"/>
    <property type="project" value="TreeGrafter"/>
</dbReference>
<keyword evidence="3" id="KW-0863">Zinc-finger</keyword>
<dbReference type="PANTHER" id="PTHR23323">
    <property type="entry name" value="VACUOLAR PROTEIN SORTING-ASSOCIATED PROTEIN"/>
    <property type="match status" value="1"/>
</dbReference>
<evidence type="ECO:0000313" key="8">
    <source>
        <dbReference type="Proteomes" id="UP001208570"/>
    </source>
</evidence>
<comment type="subcellular location">
    <subcellularLocation>
        <location evidence="1">Late endosome membrane</location>
        <topology evidence="1">Peripheral membrane protein</topology>
        <orientation evidence="1">Cytoplasmic side</orientation>
    </subcellularLocation>
</comment>
<dbReference type="GO" id="GO:0007032">
    <property type="term" value="P:endosome organization"/>
    <property type="evidence" value="ECO:0007669"/>
    <property type="project" value="TreeGrafter"/>
</dbReference>
<evidence type="ECO:0000256" key="3">
    <source>
        <dbReference type="ARBA" id="ARBA00022771"/>
    </source>
</evidence>
<dbReference type="PANTHER" id="PTHR23323:SF26">
    <property type="entry name" value="VACUOLAR PROTEIN SORTING-ASSOCIATED PROTEIN 18 HOMOLOG"/>
    <property type="match status" value="1"/>
</dbReference>
<dbReference type="GO" id="GO:0006904">
    <property type="term" value="P:vesicle docking involved in exocytosis"/>
    <property type="evidence" value="ECO:0007669"/>
    <property type="project" value="TreeGrafter"/>
</dbReference>
<dbReference type="Proteomes" id="UP001208570">
    <property type="component" value="Unassembled WGS sequence"/>
</dbReference>
<reference evidence="7" key="1">
    <citation type="journal article" date="2023" name="Mol. Biol. Evol.">
        <title>Third-Generation Sequencing Reveals the Adaptive Role of the Epigenome in Three Deep-Sea Polychaetes.</title>
        <authorList>
            <person name="Perez M."/>
            <person name="Aroh O."/>
            <person name="Sun Y."/>
            <person name="Lan Y."/>
            <person name="Juniper S.K."/>
            <person name="Young C.R."/>
            <person name="Angers B."/>
            <person name="Qian P.Y."/>
        </authorList>
    </citation>
    <scope>NUCLEOTIDE SEQUENCE</scope>
    <source>
        <strain evidence="7">P08H-3</strain>
    </source>
</reference>
<gene>
    <name evidence="7" type="ORF">LSH36_459g02045</name>
</gene>
<dbReference type="AlphaFoldDB" id="A0AAD9JA07"/>
<dbReference type="EMBL" id="JAODUP010000459">
    <property type="protein sequence ID" value="KAK2149253.1"/>
    <property type="molecule type" value="Genomic_DNA"/>
</dbReference>
<keyword evidence="4" id="KW-0862">Zinc</keyword>
<dbReference type="GO" id="GO:0008270">
    <property type="term" value="F:zinc ion binding"/>
    <property type="evidence" value="ECO:0007669"/>
    <property type="project" value="UniProtKB-KW"/>
</dbReference>
<dbReference type="GO" id="GO:0008333">
    <property type="term" value="P:endosome to lysosome transport"/>
    <property type="evidence" value="ECO:0007669"/>
    <property type="project" value="TreeGrafter"/>
</dbReference>
<comment type="caution">
    <text evidence="7">The sequence shown here is derived from an EMBL/GenBank/DDBJ whole genome shotgun (WGS) entry which is preliminary data.</text>
</comment>
<organism evidence="7 8">
    <name type="scientific">Paralvinella palmiformis</name>
    <dbReference type="NCBI Taxonomy" id="53620"/>
    <lineage>
        <taxon>Eukaryota</taxon>
        <taxon>Metazoa</taxon>
        <taxon>Spiralia</taxon>
        <taxon>Lophotrochozoa</taxon>
        <taxon>Annelida</taxon>
        <taxon>Polychaeta</taxon>
        <taxon>Sedentaria</taxon>
        <taxon>Canalipalpata</taxon>
        <taxon>Terebellida</taxon>
        <taxon>Terebelliformia</taxon>
        <taxon>Alvinellidae</taxon>
        <taxon>Paralvinella</taxon>
    </lineage>
</organism>
<accession>A0AAD9JA07</accession>
<dbReference type="InterPro" id="IPR007810">
    <property type="entry name" value="Pep3/Vps18_beta-prop"/>
</dbReference>
<name>A0AAD9JA07_9ANNE</name>
<feature type="domain" description="Pep3/Vps18 beta-propeller" evidence="6">
    <location>
        <begin position="109"/>
        <end position="292"/>
    </location>
</feature>
<dbReference type="GO" id="GO:0030897">
    <property type="term" value="C:HOPS complex"/>
    <property type="evidence" value="ECO:0007669"/>
    <property type="project" value="TreeGrafter"/>
</dbReference>
<evidence type="ECO:0000256" key="1">
    <source>
        <dbReference type="ARBA" id="ARBA00004492"/>
    </source>
</evidence>
<proteinExistence type="predicted"/>
<dbReference type="GO" id="GO:0030674">
    <property type="term" value="F:protein-macromolecule adaptor activity"/>
    <property type="evidence" value="ECO:0007669"/>
    <property type="project" value="TreeGrafter"/>
</dbReference>
<evidence type="ECO:0000256" key="4">
    <source>
        <dbReference type="ARBA" id="ARBA00022833"/>
    </source>
</evidence>
<evidence type="ECO:0000313" key="7">
    <source>
        <dbReference type="EMBL" id="KAK2149253.1"/>
    </source>
</evidence>